<accession>A0ABC9WK54</accession>
<dbReference type="InterPro" id="IPR000477">
    <property type="entry name" value="RT_dom"/>
</dbReference>
<organism evidence="2 3">
    <name type="scientific">Grus japonensis</name>
    <name type="common">Japanese crane</name>
    <name type="synonym">Red-crowned crane</name>
    <dbReference type="NCBI Taxonomy" id="30415"/>
    <lineage>
        <taxon>Eukaryota</taxon>
        <taxon>Metazoa</taxon>
        <taxon>Chordata</taxon>
        <taxon>Craniata</taxon>
        <taxon>Vertebrata</taxon>
        <taxon>Euteleostomi</taxon>
        <taxon>Archelosauria</taxon>
        <taxon>Archosauria</taxon>
        <taxon>Dinosauria</taxon>
        <taxon>Saurischia</taxon>
        <taxon>Theropoda</taxon>
        <taxon>Coelurosauria</taxon>
        <taxon>Aves</taxon>
        <taxon>Neognathae</taxon>
        <taxon>Neoaves</taxon>
        <taxon>Gruiformes</taxon>
        <taxon>Gruidae</taxon>
        <taxon>Grus</taxon>
    </lineage>
</organism>
<proteinExistence type="predicted"/>
<dbReference type="PROSITE" id="PS50878">
    <property type="entry name" value="RT_POL"/>
    <property type="match status" value="1"/>
</dbReference>
<dbReference type="PRINTS" id="PR01345">
    <property type="entry name" value="CERVTRCPTASE"/>
</dbReference>
<sequence>MISEVPQGLILGPTLFNIFISDLDDGIKCTLMKFADDTKLSGEVDTSEGRATLQEDLDRQTEEWANKNLMKFNKDKCKVLHLGKHNPGVKHRLGSTWLESSSVERDLEVLVDNKLNMSEQCAAAAKKANRMLGCINKGITSRGKEVIIPLYSVLVRPHLEYCVQFWSPPYKKDVDRVERVQRRATRMIKGLGSLPYEESLQELGSFSLEKRRLRSVLITIFQYLKGGYKEDGDSLFIRSHVEKTRGSGCKLLLGRFQLDSRGKFFTMRTISHWNNLPREVVDSPTLDTFKIWLDGVLGHLV</sequence>
<dbReference type="EMBL" id="BAAFJT010000003">
    <property type="protein sequence ID" value="GAB0185824.1"/>
    <property type="molecule type" value="Genomic_DNA"/>
</dbReference>
<feature type="domain" description="Reverse transcriptase" evidence="1">
    <location>
        <begin position="1"/>
        <end position="102"/>
    </location>
</feature>
<keyword evidence="3" id="KW-1185">Reference proteome</keyword>
<evidence type="ECO:0000259" key="1">
    <source>
        <dbReference type="PROSITE" id="PS50878"/>
    </source>
</evidence>
<name>A0ABC9WK54_GRUJA</name>
<dbReference type="Pfam" id="PF00078">
    <property type="entry name" value="RVT_1"/>
    <property type="match status" value="1"/>
</dbReference>
<comment type="caution">
    <text evidence="2">The sequence shown here is derived from an EMBL/GenBank/DDBJ whole genome shotgun (WGS) entry which is preliminary data.</text>
</comment>
<dbReference type="Proteomes" id="UP001623348">
    <property type="component" value="Unassembled WGS sequence"/>
</dbReference>
<evidence type="ECO:0000313" key="3">
    <source>
        <dbReference type="Proteomes" id="UP001623348"/>
    </source>
</evidence>
<evidence type="ECO:0000313" key="2">
    <source>
        <dbReference type="EMBL" id="GAB0185824.1"/>
    </source>
</evidence>
<gene>
    <name evidence="2" type="ORF">GRJ2_001047700</name>
</gene>
<dbReference type="PANTHER" id="PTHR33332">
    <property type="entry name" value="REVERSE TRANSCRIPTASE DOMAIN-CONTAINING PROTEIN"/>
    <property type="match status" value="1"/>
</dbReference>
<dbReference type="AlphaFoldDB" id="A0ABC9WK54"/>
<protein>
    <recommendedName>
        <fullName evidence="1">Reverse transcriptase domain-containing protein</fullName>
    </recommendedName>
</protein>
<reference evidence="2 3" key="1">
    <citation type="submission" date="2024-06" db="EMBL/GenBank/DDBJ databases">
        <title>The draft genome of Grus japonensis, version 3.</title>
        <authorList>
            <person name="Nabeshima K."/>
            <person name="Suzuki S."/>
            <person name="Onuma M."/>
        </authorList>
    </citation>
    <scope>NUCLEOTIDE SEQUENCE [LARGE SCALE GENOMIC DNA]</scope>
    <source>
        <strain evidence="2 3">451A</strain>
    </source>
</reference>